<gene>
    <name evidence="1" type="ORF">Bpfe_029191</name>
</gene>
<dbReference type="AlphaFoldDB" id="A0AAD8EVG7"/>
<protein>
    <submittedName>
        <fullName evidence="1">Uncharacterized protein</fullName>
    </submittedName>
</protein>
<dbReference type="EMBL" id="JASAOG010000277">
    <property type="protein sequence ID" value="KAK0041390.1"/>
    <property type="molecule type" value="Genomic_DNA"/>
</dbReference>
<name>A0AAD8EVG7_BIOPF</name>
<proteinExistence type="predicted"/>
<sequence>MTPTSERKGTKKACKMCSTGELEDEGHLFLRCPVVQAKNTLGRLLSGSTGVPVDVDRAITTNQMPGGRLTPSAT</sequence>
<reference evidence="1" key="1">
    <citation type="journal article" date="2023" name="PLoS Negl. Trop. Dis.">
        <title>A genome sequence for Biomphalaria pfeifferi, the major vector snail for the human-infecting parasite Schistosoma mansoni.</title>
        <authorList>
            <person name="Bu L."/>
            <person name="Lu L."/>
            <person name="Laidemitt M.R."/>
            <person name="Zhang S.M."/>
            <person name="Mutuku M."/>
            <person name="Mkoji G."/>
            <person name="Steinauer M."/>
            <person name="Loker E.S."/>
        </authorList>
    </citation>
    <scope>NUCLEOTIDE SEQUENCE</scope>
    <source>
        <strain evidence="1">KasaAsao</strain>
    </source>
</reference>
<organism evidence="1 2">
    <name type="scientific">Biomphalaria pfeifferi</name>
    <name type="common">Bloodfluke planorb</name>
    <name type="synonym">Freshwater snail</name>
    <dbReference type="NCBI Taxonomy" id="112525"/>
    <lineage>
        <taxon>Eukaryota</taxon>
        <taxon>Metazoa</taxon>
        <taxon>Spiralia</taxon>
        <taxon>Lophotrochozoa</taxon>
        <taxon>Mollusca</taxon>
        <taxon>Gastropoda</taxon>
        <taxon>Heterobranchia</taxon>
        <taxon>Euthyneura</taxon>
        <taxon>Panpulmonata</taxon>
        <taxon>Hygrophila</taxon>
        <taxon>Lymnaeoidea</taxon>
        <taxon>Planorbidae</taxon>
        <taxon>Biomphalaria</taxon>
    </lineage>
</organism>
<evidence type="ECO:0000313" key="2">
    <source>
        <dbReference type="Proteomes" id="UP001233172"/>
    </source>
</evidence>
<comment type="caution">
    <text evidence="1">The sequence shown here is derived from an EMBL/GenBank/DDBJ whole genome shotgun (WGS) entry which is preliminary data.</text>
</comment>
<accession>A0AAD8EVG7</accession>
<reference evidence="1" key="2">
    <citation type="submission" date="2023-04" db="EMBL/GenBank/DDBJ databases">
        <authorList>
            <person name="Bu L."/>
            <person name="Lu L."/>
            <person name="Laidemitt M.R."/>
            <person name="Zhang S.M."/>
            <person name="Mutuku M."/>
            <person name="Mkoji G."/>
            <person name="Steinauer M."/>
            <person name="Loker E.S."/>
        </authorList>
    </citation>
    <scope>NUCLEOTIDE SEQUENCE</scope>
    <source>
        <strain evidence="1">KasaAsao</strain>
        <tissue evidence="1">Whole Snail</tissue>
    </source>
</reference>
<dbReference type="Proteomes" id="UP001233172">
    <property type="component" value="Unassembled WGS sequence"/>
</dbReference>
<keyword evidence="2" id="KW-1185">Reference proteome</keyword>
<evidence type="ECO:0000313" key="1">
    <source>
        <dbReference type="EMBL" id="KAK0041390.1"/>
    </source>
</evidence>